<dbReference type="EMBL" id="JAEKJY010000002">
    <property type="protein sequence ID" value="MBN8235144.1"/>
    <property type="molecule type" value="Genomic_DNA"/>
</dbReference>
<proteinExistence type="predicted"/>
<name>A0ABS3DUW0_9BACI</name>
<comment type="caution">
    <text evidence="1">The sequence shown here is derived from an EMBL/GenBank/DDBJ whole genome shotgun (WGS) entry which is preliminary data.</text>
</comment>
<evidence type="ECO:0000313" key="1">
    <source>
        <dbReference type="EMBL" id="MBN8235144.1"/>
    </source>
</evidence>
<reference evidence="1 2" key="1">
    <citation type="submission" date="2020-12" db="EMBL/GenBank/DDBJ databases">
        <title>Oil enriched cultivation method for isolating marine PHA-producing bacteria.</title>
        <authorList>
            <person name="Zheng W."/>
            <person name="Yu S."/>
            <person name="Huang Y."/>
        </authorList>
    </citation>
    <scope>NUCLEOTIDE SEQUENCE [LARGE SCALE GENOMIC DNA]</scope>
    <source>
        <strain evidence="1 2">SY-2-6</strain>
    </source>
</reference>
<dbReference type="RefSeq" id="WP_206933259.1">
    <property type="nucleotide sequence ID" value="NZ_JAEKJY010000002.1"/>
</dbReference>
<gene>
    <name evidence="1" type="ORF">JF544_07765</name>
</gene>
<evidence type="ECO:0000313" key="2">
    <source>
        <dbReference type="Proteomes" id="UP000663970"/>
    </source>
</evidence>
<dbReference type="Proteomes" id="UP000663970">
    <property type="component" value="Unassembled WGS sequence"/>
</dbReference>
<sequence length="65" mass="7439">MTNSDKKEYLLLPTSNSSLYIELLGQNPVMAMTTWKDSHIKTEAPTKAEAIQEMLDMIEKNSFPY</sequence>
<keyword evidence="2" id="KW-1185">Reference proteome</keyword>
<protein>
    <submittedName>
        <fullName evidence="1">Uncharacterized protein</fullName>
    </submittedName>
</protein>
<accession>A0ABS3DUW0</accession>
<organism evidence="1 2">
    <name type="scientific">Halobacillus kuroshimensis</name>
    <dbReference type="NCBI Taxonomy" id="302481"/>
    <lineage>
        <taxon>Bacteria</taxon>
        <taxon>Bacillati</taxon>
        <taxon>Bacillota</taxon>
        <taxon>Bacilli</taxon>
        <taxon>Bacillales</taxon>
        <taxon>Bacillaceae</taxon>
        <taxon>Halobacillus</taxon>
    </lineage>
</organism>